<dbReference type="AlphaFoldDB" id="A0A645AQP2"/>
<evidence type="ECO:0000313" key="2">
    <source>
        <dbReference type="EMBL" id="MPM55098.1"/>
    </source>
</evidence>
<dbReference type="InterPro" id="IPR052913">
    <property type="entry name" value="Glycopeptide_resist_protein"/>
</dbReference>
<dbReference type="Gene3D" id="3.10.20.800">
    <property type="match status" value="1"/>
</dbReference>
<dbReference type="Pfam" id="PF12229">
    <property type="entry name" value="PG_binding_4"/>
    <property type="match status" value="1"/>
</dbReference>
<sequence length="586" mass="66435">MIASSLFLLYFSYFENRFFPNLFIDDIQVGGYTKEEARDRLEKRLITRQENWPERRLEISFQESSSSISLQEIEANDNFDEVLAEAFLVGHQGNFWQKFLTFTKSSFQKQRFYTQISINEEKLQTFLRNFIALTDLPGEKASAILHTSGKIESLEINPGSIGLHLDYEENWQQLQRLFDQNLKNLKDTDFQVIAITQNTAQPLDAEGLREAQERIKKLIGKSIVFQFSYQKFTLNDQDLVSFLAFPDGISQEDNNQIAIEEKVATWAKQINQPGKNAVFSYDPETLIVHEFQADEAATVLDQEKTVDRIVQDLEKIENDPEDKTQFEEILPVTTAPAAISLASTNDLGINELIGFGESWYAHSIPARIHNVALTASKINNIIIPPGEEFSFNKALGEVSTETEYKAAYIIQNGQTVLAPGGGVCQVSSTLFRALLDSGLKVSKRLAHSYRVSYYEINNEPGFDATVYSGNIDLRFINDTEHFILLHFDTDSENLYMDAKIYGTSDGRTTEIIGYRKWGYQAAAAPVYLTDPSLAPGQIKQIDWSATGIKAEFTNVIKDKNGQVLREDSYYSNYQPWSAKYLVGPSN</sequence>
<reference evidence="2" key="1">
    <citation type="submission" date="2019-08" db="EMBL/GenBank/DDBJ databases">
        <authorList>
            <person name="Kucharzyk K."/>
            <person name="Murdoch R.W."/>
            <person name="Higgins S."/>
            <person name="Loffler F."/>
        </authorList>
    </citation>
    <scope>NUCLEOTIDE SEQUENCE</scope>
</reference>
<dbReference type="PANTHER" id="PTHR35788:SF1">
    <property type="entry name" value="EXPORTED PROTEIN"/>
    <property type="match status" value="1"/>
</dbReference>
<proteinExistence type="predicted"/>
<gene>
    <name evidence="2" type="ORF">SDC9_101883</name>
</gene>
<organism evidence="2">
    <name type="scientific">bioreactor metagenome</name>
    <dbReference type="NCBI Taxonomy" id="1076179"/>
    <lineage>
        <taxon>unclassified sequences</taxon>
        <taxon>metagenomes</taxon>
        <taxon>ecological metagenomes</taxon>
    </lineage>
</organism>
<dbReference type="InterPro" id="IPR022029">
    <property type="entry name" value="YoaR-like_PG-bd"/>
</dbReference>
<dbReference type="PANTHER" id="PTHR35788">
    <property type="entry name" value="EXPORTED PROTEIN-RELATED"/>
    <property type="match status" value="1"/>
</dbReference>
<dbReference type="EMBL" id="VSSQ01015112">
    <property type="protein sequence ID" value="MPM55098.1"/>
    <property type="molecule type" value="Genomic_DNA"/>
</dbReference>
<dbReference type="Pfam" id="PF04294">
    <property type="entry name" value="VanW"/>
    <property type="match status" value="1"/>
</dbReference>
<comment type="caution">
    <text evidence="2">The sequence shown here is derived from an EMBL/GenBank/DDBJ whole genome shotgun (WGS) entry which is preliminary data.</text>
</comment>
<evidence type="ECO:0000259" key="1">
    <source>
        <dbReference type="Pfam" id="PF12229"/>
    </source>
</evidence>
<accession>A0A645AQP2</accession>
<dbReference type="InterPro" id="IPR007391">
    <property type="entry name" value="Vancomycin_resist_VanW"/>
</dbReference>
<protein>
    <recommendedName>
        <fullName evidence="1">YoaR-like putative peptidoglycan binding domain-containing protein</fullName>
    </recommendedName>
</protein>
<name>A0A645AQP2_9ZZZZ</name>
<dbReference type="InterPro" id="IPR038054">
    <property type="entry name" value="LD_TPept-like_central_sf"/>
</dbReference>
<feature type="domain" description="YoaR-like putative peptidoglycan binding" evidence="1">
    <location>
        <begin position="67"/>
        <end position="176"/>
    </location>
</feature>